<comment type="caution">
    <text evidence="2">The sequence shown here is derived from an EMBL/GenBank/DDBJ whole genome shotgun (WGS) entry which is preliminary data.</text>
</comment>
<name>A0A8H7ZZE0_9FUNG</name>
<feature type="non-terminal residue" evidence="2">
    <location>
        <position position="318"/>
    </location>
</feature>
<dbReference type="GO" id="GO:0016197">
    <property type="term" value="P:endosomal transport"/>
    <property type="evidence" value="ECO:0007669"/>
    <property type="project" value="TreeGrafter"/>
</dbReference>
<dbReference type="GO" id="GO:0030897">
    <property type="term" value="C:HOPS complex"/>
    <property type="evidence" value="ECO:0007669"/>
    <property type="project" value="TreeGrafter"/>
</dbReference>
<dbReference type="AlphaFoldDB" id="A0A8H7ZZE0"/>
<organism evidence="2 3">
    <name type="scientific">Olpidium bornovanus</name>
    <dbReference type="NCBI Taxonomy" id="278681"/>
    <lineage>
        <taxon>Eukaryota</taxon>
        <taxon>Fungi</taxon>
        <taxon>Fungi incertae sedis</taxon>
        <taxon>Olpidiomycota</taxon>
        <taxon>Olpidiomycotina</taxon>
        <taxon>Olpidiomycetes</taxon>
        <taxon>Olpidiales</taxon>
        <taxon>Olpidiaceae</taxon>
        <taxon>Olpidium</taxon>
    </lineage>
</organism>
<dbReference type="Proteomes" id="UP000673691">
    <property type="component" value="Unassembled WGS sequence"/>
</dbReference>
<proteinExistence type="predicted"/>
<feature type="domain" description="Vps16 N-terminal" evidence="1">
    <location>
        <begin position="109"/>
        <end position="151"/>
    </location>
</feature>
<dbReference type="GO" id="GO:0005768">
    <property type="term" value="C:endosome"/>
    <property type="evidence" value="ECO:0007669"/>
    <property type="project" value="TreeGrafter"/>
</dbReference>
<evidence type="ECO:0000259" key="1">
    <source>
        <dbReference type="Pfam" id="PF04841"/>
    </source>
</evidence>
<protein>
    <submittedName>
        <fullName evidence="2">Vps16, N-terminal region-domain-containing protein</fullName>
    </submittedName>
</protein>
<reference evidence="2 3" key="1">
    <citation type="journal article" name="Sci. Rep.">
        <title>Genome-scale phylogenetic analyses confirm Olpidium as the closest living zoosporic fungus to the non-flagellated, terrestrial fungi.</title>
        <authorList>
            <person name="Chang Y."/>
            <person name="Rochon D."/>
            <person name="Sekimoto S."/>
            <person name="Wang Y."/>
            <person name="Chovatia M."/>
            <person name="Sandor L."/>
            <person name="Salamov A."/>
            <person name="Grigoriev I.V."/>
            <person name="Stajich J.E."/>
            <person name="Spatafora J.W."/>
        </authorList>
    </citation>
    <scope>NUCLEOTIDE SEQUENCE [LARGE SCALE GENOMIC DNA]</scope>
    <source>
        <strain evidence="2">S191</strain>
    </source>
</reference>
<gene>
    <name evidence="2" type="ORF">BJ554DRAFT_5595</name>
</gene>
<dbReference type="InterPro" id="IPR006926">
    <property type="entry name" value="Vps16_N"/>
</dbReference>
<evidence type="ECO:0000313" key="2">
    <source>
        <dbReference type="EMBL" id="KAG5462109.1"/>
    </source>
</evidence>
<sequence length="318" mass="36144">MQFHRTLLMVGPFGDWLKYEYDDHVHVIPEIDGVRIVGPDKCEFLQKVPDATEDVFKVGSTAPAAMLYDALEHFEVQIGRGSPGDSLLERNEEARVKGLILDTFCEPAQKKSPKVDENIRNIRTDLTEAVDVCIEAAGHEFSQRYQRSLLKVRTKSGHFAGLMYRELDSQAASFGKFFLDLYDADNFVSMVQTLRVLNAVRYYEVGIPLTTTQYARLTPDALIARLMNRHHHLLAVRICEYLKMRTDRVLIHWACAKVKKSVVDEDTVCRVITERLANKPYLGYAEIAKTAYKVGQPKLATKVRPLLLSEAKCVRRPG</sequence>
<keyword evidence="3" id="KW-1185">Reference proteome</keyword>
<dbReference type="GO" id="GO:0006886">
    <property type="term" value="P:intracellular protein transport"/>
    <property type="evidence" value="ECO:0007669"/>
    <property type="project" value="InterPro"/>
</dbReference>
<dbReference type="PANTHER" id="PTHR12811:SF0">
    <property type="entry name" value="VACUOLAR PROTEIN SORTING-ASSOCIATED PROTEIN 16 HOMOLOG"/>
    <property type="match status" value="1"/>
</dbReference>
<evidence type="ECO:0000313" key="3">
    <source>
        <dbReference type="Proteomes" id="UP000673691"/>
    </source>
</evidence>
<dbReference type="GO" id="GO:0003779">
    <property type="term" value="F:actin binding"/>
    <property type="evidence" value="ECO:0007669"/>
    <property type="project" value="TreeGrafter"/>
</dbReference>
<dbReference type="Pfam" id="PF04841">
    <property type="entry name" value="Vps16_N"/>
    <property type="match status" value="2"/>
</dbReference>
<feature type="domain" description="Vps16 N-terminal" evidence="1">
    <location>
        <begin position="2"/>
        <end position="76"/>
    </location>
</feature>
<dbReference type="GO" id="GO:0042144">
    <property type="term" value="P:vacuole fusion, non-autophagic"/>
    <property type="evidence" value="ECO:0007669"/>
    <property type="project" value="TreeGrafter"/>
</dbReference>
<dbReference type="InterPro" id="IPR016534">
    <property type="entry name" value="VPS16"/>
</dbReference>
<dbReference type="PANTHER" id="PTHR12811">
    <property type="entry name" value="VACUOLAR PROTEIN SORTING VPS16"/>
    <property type="match status" value="1"/>
</dbReference>
<dbReference type="EMBL" id="JAEFCI010002619">
    <property type="protein sequence ID" value="KAG5462109.1"/>
    <property type="molecule type" value="Genomic_DNA"/>
</dbReference>
<dbReference type="OrthoDB" id="1792at2759"/>
<accession>A0A8H7ZZE0</accession>